<dbReference type="InterPro" id="IPR014284">
    <property type="entry name" value="RNA_pol_sigma-70_dom"/>
</dbReference>
<dbReference type="InterPro" id="IPR013249">
    <property type="entry name" value="RNA_pol_sigma70_r4_t2"/>
</dbReference>
<dbReference type="RefSeq" id="WP_034707487.1">
    <property type="nucleotide sequence ID" value="NZ_JPRO01000023.1"/>
</dbReference>
<keyword evidence="5" id="KW-0804">Transcription</keyword>
<dbReference type="CDD" id="cd06171">
    <property type="entry name" value="Sigma70_r4"/>
    <property type="match status" value="1"/>
</dbReference>
<dbReference type="InterPro" id="IPR013324">
    <property type="entry name" value="RNA_pol_sigma_r3/r4-like"/>
</dbReference>
<proteinExistence type="inferred from homology"/>
<dbReference type="Pfam" id="PF04542">
    <property type="entry name" value="Sigma70_r2"/>
    <property type="match status" value="1"/>
</dbReference>
<reference evidence="9 10" key="1">
    <citation type="submission" date="2014-07" db="EMBL/GenBank/DDBJ databases">
        <title>Genome of Chryseobacterium luteum DSM 18605.</title>
        <authorList>
            <person name="Stropko S.J."/>
            <person name="Pipes S.E."/>
            <person name="Newman J.D."/>
        </authorList>
    </citation>
    <scope>NUCLEOTIDE SEQUENCE [LARGE SCALE GENOMIC DNA]</scope>
    <source>
        <strain evidence="9 10">DSM 18605</strain>
    </source>
</reference>
<dbReference type="InterPro" id="IPR036388">
    <property type="entry name" value="WH-like_DNA-bd_sf"/>
</dbReference>
<dbReference type="EMBL" id="JPRO01000023">
    <property type="protein sequence ID" value="KFE97904.1"/>
    <property type="molecule type" value="Genomic_DNA"/>
</dbReference>
<dbReference type="Gene3D" id="1.10.10.10">
    <property type="entry name" value="Winged helix-like DNA-binding domain superfamily/Winged helix DNA-binding domain"/>
    <property type="match status" value="1"/>
</dbReference>
<evidence type="ECO:0000256" key="2">
    <source>
        <dbReference type="ARBA" id="ARBA00023015"/>
    </source>
</evidence>
<keyword evidence="3" id="KW-0731">Sigma factor</keyword>
<protein>
    <submittedName>
        <fullName evidence="9">RNA polymerase subunit sigma-24</fullName>
    </submittedName>
</protein>
<dbReference type="InterPro" id="IPR039425">
    <property type="entry name" value="RNA_pol_sigma-70-like"/>
</dbReference>
<dbReference type="OrthoDB" id="9780326at2"/>
<evidence type="ECO:0000256" key="1">
    <source>
        <dbReference type="ARBA" id="ARBA00010641"/>
    </source>
</evidence>
<dbReference type="eggNOG" id="COG1595">
    <property type="taxonomic scope" value="Bacteria"/>
</dbReference>
<keyword evidence="10" id="KW-1185">Reference proteome</keyword>
<evidence type="ECO:0000256" key="3">
    <source>
        <dbReference type="ARBA" id="ARBA00023082"/>
    </source>
</evidence>
<dbReference type="InterPro" id="IPR007627">
    <property type="entry name" value="RNA_pol_sigma70_r2"/>
</dbReference>
<gene>
    <name evidence="9" type="ORF">IX38_19775</name>
</gene>
<feature type="region of interest" description="Disordered" evidence="6">
    <location>
        <begin position="71"/>
        <end position="92"/>
    </location>
</feature>
<dbReference type="SUPFAM" id="SSF88659">
    <property type="entry name" value="Sigma3 and sigma4 domains of RNA polymerase sigma factors"/>
    <property type="match status" value="1"/>
</dbReference>
<keyword evidence="2" id="KW-0805">Transcription regulation</keyword>
<evidence type="ECO:0000259" key="7">
    <source>
        <dbReference type="Pfam" id="PF04542"/>
    </source>
</evidence>
<comment type="similarity">
    <text evidence="1">Belongs to the sigma-70 factor family. ECF subfamily.</text>
</comment>
<feature type="domain" description="RNA polymerase sigma-70 region 2" evidence="7">
    <location>
        <begin position="6"/>
        <end position="73"/>
    </location>
</feature>
<evidence type="ECO:0000259" key="8">
    <source>
        <dbReference type="Pfam" id="PF08281"/>
    </source>
</evidence>
<evidence type="ECO:0000256" key="4">
    <source>
        <dbReference type="ARBA" id="ARBA00023125"/>
    </source>
</evidence>
<evidence type="ECO:0000313" key="10">
    <source>
        <dbReference type="Proteomes" id="UP000028703"/>
    </source>
</evidence>
<dbReference type="Gene3D" id="1.10.1740.10">
    <property type="match status" value="1"/>
</dbReference>
<dbReference type="InterPro" id="IPR013325">
    <property type="entry name" value="RNA_pol_sigma_r2"/>
</dbReference>
<dbReference type="GO" id="GO:0016987">
    <property type="term" value="F:sigma factor activity"/>
    <property type="evidence" value="ECO:0007669"/>
    <property type="project" value="UniProtKB-KW"/>
</dbReference>
<dbReference type="AlphaFoldDB" id="A0A085Z0E1"/>
<dbReference type="PANTHER" id="PTHR43133:SF8">
    <property type="entry name" value="RNA POLYMERASE SIGMA FACTOR HI_1459-RELATED"/>
    <property type="match status" value="1"/>
</dbReference>
<sequence length="158" mass="18686">MNFDEIYNTYAPKILRVCLGYFHDQEKAKDITQETFIAVWENFSKFENRSSIGTWIFRIATNKCLQEVQKQSKRPSVEFPPNLKQEDPDPDRGKQVERLYKYISELPSIDRIIISLFLEELSQEKIAEITGVSHANVRVKIHRIKEKLLDKFRSNEHI</sequence>
<dbReference type="STRING" id="421531.IX38_19775"/>
<accession>A0A085Z0E1</accession>
<dbReference type="Pfam" id="PF08281">
    <property type="entry name" value="Sigma70_r4_2"/>
    <property type="match status" value="1"/>
</dbReference>
<evidence type="ECO:0000313" key="9">
    <source>
        <dbReference type="EMBL" id="KFE97904.1"/>
    </source>
</evidence>
<dbReference type="GO" id="GO:0003677">
    <property type="term" value="F:DNA binding"/>
    <property type="evidence" value="ECO:0007669"/>
    <property type="project" value="UniProtKB-KW"/>
</dbReference>
<name>A0A085Z0E1_9FLAO</name>
<keyword evidence="4" id="KW-0238">DNA-binding</keyword>
<dbReference type="NCBIfam" id="TIGR02937">
    <property type="entry name" value="sigma70-ECF"/>
    <property type="match status" value="1"/>
</dbReference>
<dbReference type="PANTHER" id="PTHR43133">
    <property type="entry name" value="RNA POLYMERASE ECF-TYPE SIGMA FACTO"/>
    <property type="match status" value="1"/>
</dbReference>
<dbReference type="GO" id="GO:0006352">
    <property type="term" value="P:DNA-templated transcription initiation"/>
    <property type="evidence" value="ECO:0007669"/>
    <property type="project" value="InterPro"/>
</dbReference>
<evidence type="ECO:0000256" key="5">
    <source>
        <dbReference type="ARBA" id="ARBA00023163"/>
    </source>
</evidence>
<organism evidence="9 10">
    <name type="scientific">Chryseobacterium luteum</name>
    <dbReference type="NCBI Taxonomy" id="421531"/>
    <lineage>
        <taxon>Bacteria</taxon>
        <taxon>Pseudomonadati</taxon>
        <taxon>Bacteroidota</taxon>
        <taxon>Flavobacteriia</taxon>
        <taxon>Flavobacteriales</taxon>
        <taxon>Weeksellaceae</taxon>
        <taxon>Chryseobacterium group</taxon>
        <taxon>Chryseobacterium</taxon>
    </lineage>
</organism>
<dbReference type="Proteomes" id="UP000028703">
    <property type="component" value="Unassembled WGS sequence"/>
</dbReference>
<dbReference type="SUPFAM" id="SSF88946">
    <property type="entry name" value="Sigma2 domain of RNA polymerase sigma factors"/>
    <property type="match status" value="1"/>
</dbReference>
<comment type="caution">
    <text evidence="9">The sequence shown here is derived from an EMBL/GenBank/DDBJ whole genome shotgun (WGS) entry which is preliminary data.</text>
</comment>
<feature type="domain" description="RNA polymerase sigma factor 70 region 4 type 2" evidence="8">
    <location>
        <begin position="97"/>
        <end position="148"/>
    </location>
</feature>
<evidence type="ECO:0000256" key="6">
    <source>
        <dbReference type="SAM" id="MobiDB-lite"/>
    </source>
</evidence>